<organism evidence="2 3">
    <name type="scientific">Aspergillus puulaauensis</name>
    <dbReference type="NCBI Taxonomy" id="1220207"/>
    <lineage>
        <taxon>Eukaryota</taxon>
        <taxon>Fungi</taxon>
        <taxon>Dikarya</taxon>
        <taxon>Ascomycota</taxon>
        <taxon>Pezizomycotina</taxon>
        <taxon>Eurotiomycetes</taxon>
        <taxon>Eurotiomycetidae</taxon>
        <taxon>Eurotiales</taxon>
        <taxon>Aspergillaceae</taxon>
        <taxon>Aspergillus</taxon>
    </lineage>
</organism>
<evidence type="ECO:0000313" key="3">
    <source>
        <dbReference type="Proteomes" id="UP000654913"/>
    </source>
</evidence>
<dbReference type="EMBL" id="AP024444">
    <property type="protein sequence ID" value="BCS21493.1"/>
    <property type="molecule type" value="Genomic_DNA"/>
</dbReference>
<name>A0A7R7XI09_9EURO</name>
<evidence type="ECO:0000313" key="2">
    <source>
        <dbReference type="EMBL" id="BCS21493.1"/>
    </source>
</evidence>
<keyword evidence="3" id="KW-1185">Reference proteome</keyword>
<sequence>MQVIRQLRSNNDRFGELDNNSATDSKADPEPAAEVVPETACEDVPNISSAVDSASDPPGADLSPDDDTMVYVPVPLSRLGLSPRRQPLGTKLALVYDEKMGLVKSSVVNIAQGVEKHNTPNPGITSDVPDRTHQPQTSSPWRTPARTPEGSPVRKTGLLPNSGSTSPAKASAISSGSDFSHKTQPQGSSPPTSPVSIASRQAEPGPSGARGRGGSRKKKKQRPTNKGKARASESTNKVSPPASLLDHDPVPDILSESISTRLGFRVRAPCDFTEPLPAAEANPFVNHEAVRHLRDLLEGRRPLSDLYAPKALPERPPKNIREPAVDSVPNGVFNGLPEGYHEGLPLSIPDQSNPPPWESAFLPGKVNPPKPPAPTKVSSSSNQDEFFDAPAVKPPSSSPTGATVSDDSGRKKAYLPQGTFAHPLSPTPDLEAEKHTVPPSPTSNLSVRGTVSLGSCSLCARPLDELHYSRWEQDDGPEKDDQTTLAEVGGRGPIFWSRRHRYGHDDPVISSCVKCSSTWHRQCTERYMKVQGRDGKKPKCPGCGDLWL</sequence>
<dbReference type="RefSeq" id="XP_041553687.1">
    <property type="nucleotide sequence ID" value="XM_041700732.1"/>
</dbReference>
<dbReference type="AlphaFoldDB" id="A0A7R7XI09"/>
<feature type="compositionally biased region" description="Polar residues" evidence="1">
    <location>
        <begin position="159"/>
        <end position="178"/>
    </location>
</feature>
<feature type="region of interest" description="Disordered" evidence="1">
    <location>
        <begin position="1"/>
        <end position="68"/>
    </location>
</feature>
<dbReference type="GeneID" id="64971498"/>
<feature type="compositionally biased region" description="Low complexity" evidence="1">
    <location>
        <begin position="183"/>
        <end position="196"/>
    </location>
</feature>
<feature type="compositionally biased region" description="Basic residues" evidence="1">
    <location>
        <begin position="213"/>
        <end position="229"/>
    </location>
</feature>
<feature type="region of interest" description="Disordered" evidence="1">
    <location>
        <begin position="342"/>
        <end position="446"/>
    </location>
</feature>
<proteinExistence type="predicted"/>
<dbReference type="Proteomes" id="UP000654913">
    <property type="component" value="Chromosome 2"/>
</dbReference>
<dbReference type="KEGG" id="apuu:APUU_21925A"/>
<reference evidence="2" key="1">
    <citation type="submission" date="2021-01" db="EMBL/GenBank/DDBJ databases">
        <authorList>
            <consortium name="Aspergillus puulaauensis MK2 genome sequencing consortium"/>
            <person name="Kazuki M."/>
            <person name="Futagami T."/>
        </authorList>
    </citation>
    <scope>NUCLEOTIDE SEQUENCE</scope>
    <source>
        <strain evidence="2">MK2</strain>
    </source>
</reference>
<dbReference type="OrthoDB" id="4504119at2759"/>
<reference evidence="2" key="2">
    <citation type="submission" date="2021-02" db="EMBL/GenBank/DDBJ databases">
        <title>Aspergillus puulaauensis MK2 genome sequence.</title>
        <authorList>
            <person name="Futagami T."/>
            <person name="Mori K."/>
            <person name="Kadooka C."/>
            <person name="Tanaka T."/>
        </authorList>
    </citation>
    <scope>NUCLEOTIDE SEQUENCE</scope>
    <source>
        <strain evidence="2">MK2</strain>
    </source>
</reference>
<accession>A0A7R7XI09</accession>
<protein>
    <submittedName>
        <fullName evidence="2">Uncharacterized protein</fullName>
    </submittedName>
</protein>
<gene>
    <name evidence="2" type="ORF">APUU_21925A</name>
</gene>
<evidence type="ECO:0000256" key="1">
    <source>
        <dbReference type="SAM" id="MobiDB-lite"/>
    </source>
</evidence>
<feature type="region of interest" description="Disordered" evidence="1">
    <location>
        <begin position="113"/>
        <end position="251"/>
    </location>
</feature>